<sequence length="375" mass="41642">MKIVITGGHHSSALPVIEEFRSKYPGTEIHWFGHRRSAASDKHDSLEFKEITSLNIPFYDLKAGKVYKTFNIIRLLRVPLGFLQACKWLLKIKPDVILSFGGYLAVPTVISGWFLGIPSITHEQTVVVGYANKLLSKFVKKICIGWKDSEKFFPASKVIYSGVPLRKSVFEIGSDSFNSDNNLPTIYITAGKAGSHTINEVVKEALPELLSICNVIHQSGDHSKFNDYDQLEMIYKEVGGLANGKLYLRKFVMDDEIGEAFNKASVVVSRSGAHTITELLALEKPCVLIPIPWVSHNEQKENALILQKYGLAEILEEKDLNEGSLFASVTKVLGHLQNYKLNDGGAASAVNLKAPEIIAYETYELADKLAQSNTK</sequence>
<organism evidence="5 6">
    <name type="scientific">candidate division WWE3 bacterium GW2011_GWF1_42_14</name>
    <dbReference type="NCBI Taxonomy" id="1619138"/>
    <lineage>
        <taxon>Bacteria</taxon>
        <taxon>Katanobacteria</taxon>
    </lineage>
</organism>
<dbReference type="Pfam" id="PF04101">
    <property type="entry name" value="Glyco_tran_28_C"/>
    <property type="match status" value="1"/>
</dbReference>
<dbReference type="GO" id="GO:1901137">
    <property type="term" value="P:carbohydrate derivative biosynthetic process"/>
    <property type="evidence" value="ECO:0007669"/>
    <property type="project" value="UniProtKB-ARBA"/>
</dbReference>
<dbReference type="EMBL" id="LCCU01000002">
    <property type="protein sequence ID" value="KKS39387.1"/>
    <property type="molecule type" value="Genomic_DNA"/>
</dbReference>
<dbReference type="PANTHER" id="PTHR21015:SF22">
    <property type="entry name" value="GLYCOSYLTRANSFERASE"/>
    <property type="match status" value="1"/>
</dbReference>
<proteinExistence type="predicted"/>
<dbReference type="Gene3D" id="3.40.50.2000">
    <property type="entry name" value="Glycogen Phosphorylase B"/>
    <property type="match status" value="2"/>
</dbReference>
<keyword evidence="2" id="KW-0808">Transferase</keyword>
<comment type="caution">
    <text evidence="5">The sequence shown here is derived from an EMBL/GenBank/DDBJ whole genome shotgun (WGS) entry which is preliminary data.</text>
</comment>
<evidence type="ECO:0000313" key="6">
    <source>
        <dbReference type="Proteomes" id="UP000033847"/>
    </source>
</evidence>
<evidence type="ECO:0000259" key="4">
    <source>
        <dbReference type="Pfam" id="PF04101"/>
    </source>
</evidence>
<dbReference type="AlphaFoldDB" id="A0A0G0YRU2"/>
<evidence type="ECO:0000256" key="2">
    <source>
        <dbReference type="ARBA" id="ARBA00022679"/>
    </source>
</evidence>
<accession>A0A0G0YRU2</accession>
<feature type="domain" description="Glycosyl transferase family 28 C-terminal" evidence="4">
    <location>
        <begin position="185"/>
        <end position="338"/>
    </location>
</feature>
<feature type="domain" description="Glycosyltransferase family 28 N-terminal" evidence="3">
    <location>
        <begin position="6"/>
        <end position="143"/>
    </location>
</feature>
<dbReference type="SUPFAM" id="SSF53756">
    <property type="entry name" value="UDP-Glycosyltransferase/glycogen phosphorylase"/>
    <property type="match status" value="1"/>
</dbReference>
<dbReference type="InterPro" id="IPR004276">
    <property type="entry name" value="GlycoTrans_28_N"/>
</dbReference>
<name>A0A0G0YRU2_UNCKA</name>
<dbReference type="Pfam" id="PF03033">
    <property type="entry name" value="Glyco_transf_28"/>
    <property type="match status" value="1"/>
</dbReference>
<dbReference type="PANTHER" id="PTHR21015">
    <property type="entry name" value="UDP-N-ACETYLGLUCOSAMINE--N-ACETYLMURAMYL-(PENTAPEPTIDE) PYROPHOSPHORYL-UNDECAPRENOL N-ACETYLGLUCOSAMINE TRANSFERASE 1"/>
    <property type="match status" value="1"/>
</dbReference>
<protein>
    <submittedName>
        <fullName evidence="5">Uncharacterized protein</fullName>
    </submittedName>
</protein>
<dbReference type="Proteomes" id="UP000033847">
    <property type="component" value="Unassembled WGS sequence"/>
</dbReference>
<dbReference type="GO" id="GO:0005975">
    <property type="term" value="P:carbohydrate metabolic process"/>
    <property type="evidence" value="ECO:0007669"/>
    <property type="project" value="InterPro"/>
</dbReference>
<evidence type="ECO:0000313" key="5">
    <source>
        <dbReference type="EMBL" id="KKS39387.1"/>
    </source>
</evidence>
<evidence type="ECO:0000259" key="3">
    <source>
        <dbReference type="Pfam" id="PF03033"/>
    </source>
</evidence>
<gene>
    <name evidence="5" type="ORF">UV00_C0002G0039</name>
</gene>
<dbReference type="CDD" id="cd03785">
    <property type="entry name" value="GT28_MurG"/>
    <property type="match status" value="1"/>
</dbReference>
<dbReference type="GO" id="GO:0016758">
    <property type="term" value="F:hexosyltransferase activity"/>
    <property type="evidence" value="ECO:0007669"/>
    <property type="project" value="InterPro"/>
</dbReference>
<keyword evidence="1" id="KW-0328">Glycosyltransferase</keyword>
<dbReference type="InterPro" id="IPR007235">
    <property type="entry name" value="Glyco_trans_28_C"/>
</dbReference>
<reference evidence="5 6" key="1">
    <citation type="journal article" date="2015" name="Nature">
        <title>rRNA introns, odd ribosomes, and small enigmatic genomes across a large radiation of phyla.</title>
        <authorList>
            <person name="Brown C.T."/>
            <person name="Hug L.A."/>
            <person name="Thomas B.C."/>
            <person name="Sharon I."/>
            <person name="Castelle C.J."/>
            <person name="Singh A."/>
            <person name="Wilkins M.J."/>
            <person name="Williams K.H."/>
            <person name="Banfield J.F."/>
        </authorList>
    </citation>
    <scope>NUCLEOTIDE SEQUENCE [LARGE SCALE GENOMIC DNA]</scope>
</reference>
<evidence type="ECO:0000256" key="1">
    <source>
        <dbReference type="ARBA" id="ARBA00022676"/>
    </source>
</evidence>